<proteinExistence type="predicted"/>
<protein>
    <submittedName>
        <fullName evidence="2">Uncharacterized protein</fullName>
    </submittedName>
</protein>
<dbReference type="RefSeq" id="WP_183227999.1">
    <property type="nucleotide sequence ID" value="NZ_BMPW01000035.1"/>
</dbReference>
<dbReference type="AlphaFoldDB" id="A0A7W5ASI6"/>
<evidence type="ECO:0000256" key="1">
    <source>
        <dbReference type="SAM" id="MobiDB-lite"/>
    </source>
</evidence>
<evidence type="ECO:0000313" key="2">
    <source>
        <dbReference type="EMBL" id="MBB3101596.1"/>
    </source>
</evidence>
<accession>A0A7W5ASI6</accession>
<organism evidence="2 3">
    <name type="scientific">Actinoplanes campanulatus</name>
    <dbReference type="NCBI Taxonomy" id="113559"/>
    <lineage>
        <taxon>Bacteria</taxon>
        <taxon>Bacillati</taxon>
        <taxon>Actinomycetota</taxon>
        <taxon>Actinomycetes</taxon>
        <taxon>Micromonosporales</taxon>
        <taxon>Micromonosporaceae</taxon>
        <taxon>Actinoplanes</taxon>
    </lineage>
</organism>
<dbReference type="EMBL" id="JACHXF010000042">
    <property type="protein sequence ID" value="MBB3101596.1"/>
    <property type="molecule type" value="Genomic_DNA"/>
</dbReference>
<feature type="region of interest" description="Disordered" evidence="1">
    <location>
        <begin position="1"/>
        <end position="23"/>
    </location>
</feature>
<feature type="compositionally biased region" description="Polar residues" evidence="1">
    <location>
        <begin position="1"/>
        <end position="18"/>
    </location>
</feature>
<gene>
    <name evidence="2" type="ORF">FHR83_009325</name>
</gene>
<evidence type="ECO:0000313" key="3">
    <source>
        <dbReference type="Proteomes" id="UP000590749"/>
    </source>
</evidence>
<dbReference type="Proteomes" id="UP000590749">
    <property type="component" value="Unassembled WGS sequence"/>
</dbReference>
<keyword evidence="3" id="KW-1185">Reference proteome</keyword>
<sequence length="208" mass="23065">MARTPDSSSAEIAGNTPSDRPAPMRACCERGLIYPDRHRACSHHTTADNRELVATLDRQAKPILGRQKWPYGADIDVGSRQRLVGWAQRYGLKLAKTSCSGLHWLDGERCPSGGCRGGLGRWADHVTRWTFDGRPALLLAQPYSINNDHLITLGALAARDDLDVHVGNHGWYGYRTIEVAVWRANAYQNATHRAMGSRVLETDNLHDA</sequence>
<name>A0A7W5ASI6_9ACTN</name>
<reference evidence="2 3" key="1">
    <citation type="submission" date="2020-08" db="EMBL/GenBank/DDBJ databases">
        <title>Genomic Encyclopedia of Type Strains, Phase III (KMG-III): the genomes of soil and plant-associated and newly described type strains.</title>
        <authorList>
            <person name="Whitman W."/>
        </authorList>
    </citation>
    <scope>NUCLEOTIDE SEQUENCE [LARGE SCALE GENOMIC DNA]</scope>
    <source>
        <strain evidence="2 3">CECT 3287</strain>
    </source>
</reference>
<comment type="caution">
    <text evidence="2">The sequence shown here is derived from an EMBL/GenBank/DDBJ whole genome shotgun (WGS) entry which is preliminary data.</text>
</comment>